<dbReference type="Proteomes" id="UP000036403">
    <property type="component" value="Unassembled WGS sequence"/>
</dbReference>
<accession>A0A0J7KTC1</accession>
<reference evidence="1 2" key="1">
    <citation type="submission" date="2015-04" db="EMBL/GenBank/DDBJ databases">
        <title>Lasius niger genome sequencing.</title>
        <authorList>
            <person name="Konorov E.A."/>
            <person name="Nikitin M.A."/>
            <person name="Kirill M.V."/>
            <person name="Chang P."/>
        </authorList>
    </citation>
    <scope>NUCLEOTIDE SEQUENCE [LARGE SCALE GENOMIC DNA]</scope>
    <source>
        <tissue evidence="1">Whole</tissue>
    </source>
</reference>
<sequence>MPENVNHVQVHEALLAYNPTRRNLDGSSCKDEIYSMGIGAGYCEGNLNFATASEDDEVYTKKKVSRVSHELICTRSFHNKHFANR</sequence>
<organism evidence="1 2">
    <name type="scientific">Lasius niger</name>
    <name type="common">Black garden ant</name>
    <dbReference type="NCBI Taxonomy" id="67767"/>
    <lineage>
        <taxon>Eukaryota</taxon>
        <taxon>Metazoa</taxon>
        <taxon>Ecdysozoa</taxon>
        <taxon>Arthropoda</taxon>
        <taxon>Hexapoda</taxon>
        <taxon>Insecta</taxon>
        <taxon>Pterygota</taxon>
        <taxon>Neoptera</taxon>
        <taxon>Endopterygota</taxon>
        <taxon>Hymenoptera</taxon>
        <taxon>Apocrita</taxon>
        <taxon>Aculeata</taxon>
        <taxon>Formicoidea</taxon>
        <taxon>Formicidae</taxon>
        <taxon>Formicinae</taxon>
        <taxon>Lasius</taxon>
        <taxon>Lasius</taxon>
    </lineage>
</organism>
<proteinExistence type="predicted"/>
<gene>
    <name evidence="1" type="ORF">RF55_6224</name>
</gene>
<evidence type="ECO:0000313" key="2">
    <source>
        <dbReference type="Proteomes" id="UP000036403"/>
    </source>
</evidence>
<dbReference type="OrthoDB" id="10492514at2759"/>
<keyword evidence="2" id="KW-1185">Reference proteome</keyword>
<protein>
    <submittedName>
        <fullName evidence="1">Hairy enhancer-of-split related with yrpw motif protein isoform x1</fullName>
    </submittedName>
</protein>
<name>A0A0J7KTC1_LASNI</name>
<comment type="caution">
    <text evidence="1">The sequence shown here is derived from an EMBL/GenBank/DDBJ whole genome shotgun (WGS) entry which is preliminary data.</text>
</comment>
<dbReference type="PaxDb" id="67767-A0A0J7KTC1"/>
<dbReference type="EMBL" id="LBMM01003321">
    <property type="protein sequence ID" value="KMQ93662.1"/>
    <property type="molecule type" value="Genomic_DNA"/>
</dbReference>
<dbReference type="AlphaFoldDB" id="A0A0J7KTC1"/>
<evidence type="ECO:0000313" key="1">
    <source>
        <dbReference type="EMBL" id="KMQ93662.1"/>
    </source>
</evidence>